<proteinExistence type="inferred from homology"/>
<keyword evidence="5 7" id="KW-0472">Membrane</keyword>
<evidence type="ECO:0000259" key="9">
    <source>
        <dbReference type="Pfam" id="PF13515"/>
    </source>
</evidence>
<dbReference type="Pfam" id="PF12805">
    <property type="entry name" value="FUSC-like"/>
    <property type="match status" value="1"/>
</dbReference>
<evidence type="ECO:0000256" key="7">
    <source>
        <dbReference type="SAM" id="Phobius"/>
    </source>
</evidence>
<dbReference type="EMBL" id="LVEP01000002">
    <property type="protein sequence ID" value="OCB78795.1"/>
    <property type="molecule type" value="Genomic_DNA"/>
</dbReference>
<evidence type="ECO:0000313" key="10">
    <source>
        <dbReference type="EMBL" id="OCB78795.1"/>
    </source>
</evidence>
<feature type="transmembrane region" description="Helical" evidence="7">
    <location>
        <begin position="139"/>
        <end position="159"/>
    </location>
</feature>
<evidence type="ECO:0000256" key="1">
    <source>
        <dbReference type="ARBA" id="ARBA00004651"/>
    </source>
</evidence>
<dbReference type="AlphaFoldDB" id="A0A1B9EA07"/>
<sequence length="741" mass="84302">MFSKIQKFVDSTDFTSALKVTIASVFPVLLFTYLGHFEMGFTMALGAFFTYPSDIPSNLTHKVNGILVTAFIVSGLNLVINLAYPYPIIFYTLLVVLVFSLSMISVYGQRASMTSFSGLLALSLTFAHIQTGWDILKYSGLVLSGGLFYLFISVLFHYVRPHRYIQLQIAQCMQLTSKYLKLRGNLWKLKSDREEITKKQLYLQVELNIIQENIREVLVLNRANTGSSDQNRKMLMIFISLVEIMELAVSNSFDHAKLHQKFDAHPIVLNTYQNLAANLAKNLKKLAKTLENGTVYNAKQDLIKDLYALELAIAEYQSQVGGEAADEGVFMLTTMLHYAEKQVEKIKILERTLTSKSTVSDFKNKDKDLEKFITPQYYPLQTLIENFSFSSTVFRHSLRLTITLLVGFIIGQILPFENTYWIILTIVVIMRQGYGLTKQRTYHRIIGTFMGGTIAFGILYFVQQPQIIGGLTIIAMILGYSFTPTNYKIGATFITVYVIFVYGILTPNIVDVIQYRVLDTLVGALLSFLANSFIWPSWEFLNVPVFLEKSILANQNYLQQISIFYNKKGEVPSSYRLARKHAFIAIGNLMASFQRMVQEPKSKQDQLPQLYKLTVLNHSLLSSVASLGTYIQSHKTSEASQAFNAVVDRVIQNLEYATLVLNQKQTSVSHQIVGEDISKHFTALKNIRVRELKNRKEIKDQEFQLKMQEAHLIIEQLIWLNNLSENIVKSTQALVVIKEAQ</sequence>
<feature type="domain" description="Integral membrane protein YccS N-terminal" evidence="8">
    <location>
        <begin position="69"/>
        <end position="321"/>
    </location>
</feature>
<keyword evidence="2" id="KW-1003">Cell membrane</keyword>
<accession>A0A1B9EA07</accession>
<evidence type="ECO:0000313" key="11">
    <source>
        <dbReference type="Proteomes" id="UP000093510"/>
    </source>
</evidence>
<dbReference type="Pfam" id="PF13515">
    <property type="entry name" value="FUSC_2"/>
    <property type="match status" value="1"/>
</dbReference>
<keyword evidence="4 7" id="KW-1133">Transmembrane helix</keyword>
<organism evidence="10 11">
    <name type="scientific">Flavobacterium crassostreae</name>
    <dbReference type="NCBI Taxonomy" id="1763534"/>
    <lineage>
        <taxon>Bacteria</taxon>
        <taxon>Pseudomonadati</taxon>
        <taxon>Bacteroidota</taxon>
        <taxon>Flavobacteriia</taxon>
        <taxon>Flavobacteriales</taxon>
        <taxon>Flavobacteriaceae</taxon>
        <taxon>Flavobacterium</taxon>
    </lineage>
</organism>
<dbReference type="STRING" id="1763534.GCA_001831475_01655"/>
<evidence type="ECO:0000256" key="6">
    <source>
        <dbReference type="ARBA" id="ARBA00043993"/>
    </source>
</evidence>
<comment type="caution">
    <text evidence="10">The sequence shown here is derived from an EMBL/GenBank/DDBJ whole genome shotgun (WGS) entry which is preliminary data.</text>
</comment>
<feature type="domain" description="Integral membrane bound transporter" evidence="9">
    <location>
        <begin position="407"/>
        <end position="529"/>
    </location>
</feature>
<dbReference type="InterPro" id="IPR049453">
    <property type="entry name" value="Memb_transporter_dom"/>
</dbReference>
<protein>
    <submittedName>
        <fullName evidence="10">Uncharacterized protein</fullName>
    </submittedName>
</protein>
<dbReference type="GO" id="GO:0005886">
    <property type="term" value="C:plasma membrane"/>
    <property type="evidence" value="ECO:0007669"/>
    <property type="project" value="UniProtKB-SubCell"/>
</dbReference>
<gene>
    <name evidence="10" type="ORF">LPBF_01525</name>
</gene>
<evidence type="ECO:0000259" key="8">
    <source>
        <dbReference type="Pfam" id="PF12805"/>
    </source>
</evidence>
<evidence type="ECO:0000256" key="3">
    <source>
        <dbReference type="ARBA" id="ARBA00022692"/>
    </source>
</evidence>
<feature type="transmembrane region" description="Helical" evidence="7">
    <location>
        <begin position="487"/>
        <end position="505"/>
    </location>
</feature>
<reference evidence="10 11" key="1">
    <citation type="submission" date="2016-03" db="EMBL/GenBank/DDBJ databases">
        <authorList>
            <person name="Ploux O."/>
        </authorList>
    </citation>
    <scope>NUCLEOTIDE SEQUENCE [LARGE SCALE GENOMIC DNA]</scope>
    <source>
        <strain evidence="10 11">LPB0076</strain>
    </source>
</reference>
<name>A0A1B9EA07_9FLAO</name>
<evidence type="ECO:0000256" key="5">
    <source>
        <dbReference type="ARBA" id="ARBA00023136"/>
    </source>
</evidence>
<feature type="transmembrane region" description="Helical" evidence="7">
    <location>
        <begin position="63"/>
        <end position="82"/>
    </location>
</feature>
<evidence type="ECO:0000256" key="2">
    <source>
        <dbReference type="ARBA" id="ARBA00022475"/>
    </source>
</evidence>
<dbReference type="RefSeq" id="WP_066331797.1">
    <property type="nucleotide sequence ID" value="NZ_CP017688.1"/>
</dbReference>
<comment type="similarity">
    <text evidence="6">Belongs to the YccS/YhfK family.</text>
</comment>
<evidence type="ECO:0000256" key="4">
    <source>
        <dbReference type="ARBA" id="ARBA00022989"/>
    </source>
</evidence>
<feature type="transmembrane region" description="Helical" evidence="7">
    <location>
        <begin position="20"/>
        <end position="51"/>
    </location>
</feature>
<dbReference type="PANTHER" id="PTHR30509:SF9">
    <property type="entry name" value="MULTIDRUG RESISTANCE PROTEIN MDTO"/>
    <property type="match status" value="1"/>
</dbReference>
<comment type="subcellular location">
    <subcellularLocation>
        <location evidence="1">Cell membrane</location>
        <topology evidence="1">Multi-pass membrane protein</topology>
    </subcellularLocation>
</comment>
<dbReference type="PANTHER" id="PTHR30509">
    <property type="entry name" value="P-HYDROXYBENZOIC ACID EFFLUX PUMP SUBUNIT-RELATED"/>
    <property type="match status" value="1"/>
</dbReference>
<feature type="transmembrane region" description="Helical" evidence="7">
    <location>
        <begin position="458"/>
        <end position="481"/>
    </location>
</feature>
<dbReference type="OrthoDB" id="8670769at2"/>
<keyword evidence="11" id="KW-1185">Reference proteome</keyword>
<keyword evidence="3 7" id="KW-0812">Transmembrane</keyword>
<dbReference type="Proteomes" id="UP000093510">
    <property type="component" value="Unassembled WGS sequence"/>
</dbReference>
<feature type="transmembrane region" description="Helical" evidence="7">
    <location>
        <begin position="517"/>
        <end position="538"/>
    </location>
</feature>
<dbReference type="InterPro" id="IPR032692">
    <property type="entry name" value="YccS_N"/>
</dbReference>
<feature type="transmembrane region" description="Helical" evidence="7">
    <location>
        <begin position="88"/>
        <end position="108"/>
    </location>
</feature>